<protein>
    <submittedName>
        <fullName evidence="2">Uncharacterized protein</fullName>
    </submittedName>
</protein>
<evidence type="ECO:0000256" key="1">
    <source>
        <dbReference type="SAM" id="MobiDB-lite"/>
    </source>
</evidence>
<name>A0A1G2L7I8_9BACT</name>
<reference evidence="2 3" key="1">
    <citation type="journal article" date="2016" name="Nat. Commun.">
        <title>Thousands of microbial genomes shed light on interconnected biogeochemical processes in an aquifer system.</title>
        <authorList>
            <person name="Anantharaman K."/>
            <person name="Brown C.T."/>
            <person name="Hug L.A."/>
            <person name="Sharon I."/>
            <person name="Castelle C.J."/>
            <person name="Probst A.J."/>
            <person name="Thomas B.C."/>
            <person name="Singh A."/>
            <person name="Wilkins M.J."/>
            <person name="Karaoz U."/>
            <person name="Brodie E.L."/>
            <person name="Williams K.H."/>
            <person name="Hubbard S.S."/>
            <person name="Banfield J.F."/>
        </authorList>
    </citation>
    <scope>NUCLEOTIDE SEQUENCE [LARGE SCALE GENOMIC DNA]</scope>
</reference>
<proteinExistence type="predicted"/>
<dbReference type="AlphaFoldDB" id="A0A1G2L7I8"/>
<evidence type="ECO:0000313" key="2">
    <source>
        <dbReference type="EMBL" id="OHA07618.1"/>
    </source>
</evidence>
<dbReference type="Proteomes" id="UP000177982">
    <property type="component" value="Unassembled WGS sequence"/>
</dbReference>
<evidence type="ECO:0000313" key="3">
    <source>
        <dbReference type="Proteomes" id="UP000177982"/>
    </source>
</evidence>
<accession>A0A1G2L7I8</accession>
<gene>
    <name evidence="2" type="ORF">A2934_04865</name>
</gene>
<sequence>MKKYFAGILVIACVGAWLWVLGSFVEVWNREAENTFAAKKAHYVREVERAVGVSQKLEEIDLTLAENRLAEAGSLIEAFETIAPKELLPDIEYRRSRRAYQACTAGIREFIFFAGELRGNEMGASRDEASKHCEDAERFLKKAAFSKSDPRSFYALYGLGNISVRKAMLAASQDARTQAPQQALRSYVEALEAKSDYETRINLELLLMLNSKLESNDSGKNSRPLNPKDFNLKIPMPGASADLPSKGRI</sequence>
<comment type="caution">
    <text evidence="2">The sequence shown here is derived from an EMBL/GenBank/DDBJ whole genome shotgun (WGS) entry which is preliminary data.</text>
</comment>
<organism evidence="2 3">
    <name type="scientific">Candidatus Sungbacteria bacterium RIFCSPLOWO2_01_FULL_47_10</name>
    <dbReference type="NCBI Taxonomy" id="1802276"/>
    <lineage>
        <taxon>Bacteria</taxon>
        <taxon>Candidatus Sungiibacteriota</taxon>
    </lineage>
</organism>
<feature type="region of interest" description="Disordered" evidence="1">
    <location>
        <begin position="214"/>
        <end position="249"/>
    </location>
</feature>
<dbReference type="EMBL" id="MHQO01000006">
    <property type="protein sequence ID" value="OHA07618.1"/>
    <property type="molecule type" value="Genomic_DNA"/>
</dbReference>